<proteinExistence type="predicted"/>
<dbReference type="InterPro" id="IPR001387">
    <property type="entry name" value="Cro/C1-type_HTH"/>
</dbReference>
<dbReference type="Pfam" id="PF01381">
    <property type="entry name" value="HTH_3"/>
    <property type="match status" value="1"/>
</dbReference>
<evidence type="ECO:0000313" key="5">
    <source>
        <dbReference type="Proteomes" id="UP000181969"/>
    </source>
</evidence>
<dbReference type="PROSITE" id="PS50943">
    <property type="entry name" value="HTH_CROC1"/>
    <property type="match status" value="1"/>
</dbReference>
<keyword evidence="2" id="KW-0812">Transmembrane</keyword>
<dbReference type="PANTHER" id="PTHR46558">
    <property type="entry name" value="TRACRIPTIONAL REGULATORY PROTEIN-RELATED-RELATED"/>
    <property type="match status" value="1"/>
</dbReference>
<feature type="transmembrane region" description="Helical" evidence="2">
    <location>
        <begin position="174"/>
        <end position="199"/>
    </location>
</feature>
<organism evidence="4 5">
    <name type="scientific">Lactococcus garvieae</name>
    <dbReference type="NCBI Taxonomy" id="1363"/>
    <lineage>
        <taxon>Bacteria</taxon>
        <taxon>Bacillati</taxon>
        <taxon>Bacillota</taxon>
        <taxon>Bacilli</taxon>
        <taxon>Lactobacillales</taxon>
        <taxon>Streptococcaceae</taxon>
        <taxon>Lactococcus</taxon>
    </lineage>
</organism>
<dbReference type="EMBL" id="FOTJ01000021">
    <property type="protein sequence ID" value="SFL58048.1"/>
    <property type="molecule type" value="Genomic_DNA"/>
</dbReference>
<dbReference type="InterPro" id="IPR010982">
    <property type="entry name" value="Lambda_DNA-bd_dom_sf"/>
</dbReference>
<keyword evidence="2" id="KW-1133">Transmembrane helix</keyword>
<dbReference type="RefSeq" id="WP_074751977.1">
    <property type="nucleotide sequence ID" value="NZ_FOTJ01000021.1"/>
</dbReference>
<evidence type="ECO:0000259" key="3">
    <source>
        <dbReference type="PROSITE" id="PS50943"/>
    </source>
</evidence>
<sequence>MKLATVLVEERKKKGETQQKVADTLYISRQSLSNWENGKNFPDVPMLIELSNYYDFSFDIIKGDAQFMKQVKKDYELINTKKANKKYSILLIILISLILLLSLLLLPLSQNNIILLNSITVLIFLLCILLLHVTVSFNKLAYQHYKGISDSPLWVPKAFGYGLSINPYNKIGRILTIVLLIFLDLLFIGLIIAILLFGYPATSFIHSYRY</sequence>
<dbReference type="OrthoDB" id="9805856at2"/>
<keyword evidence="1 4" id="KW-0238">DNA-binding</keyword>
<evidence type="ECO:0000256" key="2">
    <source>
        <dbReference type="SAM" id="Phobius"/>
    </source>
</evidence>
<keyword evidence="2" id="KW-0472">Membrane</keyword>
<dbReference type="Proteomes" id="UP000181969">
    <property type="component" value="Unassembled WGS sequence"/>
</dbReference>
<dbReference type="SUPFAM" id="SSF47413">
    <property type="entry name" value="lambda repressor-like DNA-binding domains"/>
    <property type="match status" value="1"/>
</dbReference>
<dbReference type="Gene3D" id="1.10.260.40">
    <property type="entry name" value="lambda repressor-like DNA-binding domains"/>
    <property type="match status" value="1"/>
</dbReference>
<feature type="transmembrane region" description="Helical" evidence="2">
    <location>
        <begin position="114"/>
        <end position="137"/>
    </location>
</feature>
<feature type="transmembrane region" description="Helical" evidence="2">
    <location>
        <begin position="87"/>
        <end position="108"/>
    </location>
</feature>
<gene>
    <name evidence="4" type="ORF">SAMN05216438_12110</name>
</gene>
<dbReference type="GO" id="GO:0003677">
    <property type="term" value="F:DNA binding"/>
    <property type="evidence" value="ECO:0007669"/>
    <property type="project" value="UniProtKB-KW"/>
</dbReference>
<dbReference type="AlphaFoldDB" id="A0A1I4IUL7"/>
<feature type="domain" description="HTH cro/C1-type" evidence="3">
    <location>
        <begin position="7"/>
        <end position="61"/>
    </location>
</feature>
<accession>A0A1I4IUL7</accession>
<protein>
    <submittedName>
        <fullName evidence="4">DNA-binding transcriptional regulator, XRE-family HTH domain</fullName>
    </submittedName>
</protein>
<reference evidence="4 5" key="1">
    <citation type="submission" date="2016-10" db="EMBL/GenBank/DDBJ databases">
        <authorList>
            <person name="de Groot N.N."/>
        </authorList>
    </citation>
    <scope>NUCLEOTIDE SEQUENCE [LARGE SCALE GENOMIC DNA]</scope>
    <source>
        <strain evidence="4 5">M79</strain>
    </source>
</reference>
<dbReference type="SMART" id="SM00530">
    <property type="entry name" value="HTH_XRE"/>
    <property type="match status" value="1"/>
</dbReference>
<dbReference type="PANTHER" id="PTHR46558:SF13">
    <property type="entry name" value="HTH-TYPE TRANSCRIPTIONAL REGULATOR IMMR"/>
    <property type="match status" value="1"/>
</dbReference>
<dbReference type="CDD" id="cd00093">
    <property type="entry name" value="HTH_XRE"/>
    <property type="match status" value="1"/>
</dbReference>
<evidence type="ECO:0000313" key="4">
    <source>
        <dbReference type="EMBL" id="SFL58048.1"/>
    </source>
</evidence>
<evidence type="ECO:0000256" key="1">
    <source>
        <dbReference type="ARBA" id="ARBA00023125"/>
    </source>
</evidence>
<name>A0A1I4IUL7_9LACT</name>